<dbReference type="Gene3D" id="3.30.420.10">
    <property type="entry name" value="Ribonuclease H-like superfamily/Ribonuclease H"/>
    <property type="match status" value="1"/>
</dbReference>
<dbReference type="OrthoDB" id="6118231at2759"/>
<dbReference type="STRING" id="105785.A0A2J7QKR4"/>
<name>A0A2J7QKR4_9NEOP</name>
<reference evidence="2 3" key="1">
    <citation type="submission" date="2017-12" db="EMBL/GenBank/DDBJ databases">
        <title>Hemimetabolous genomes reveal molecular basis of termite eusociality.</title>
        <authorList>
            <person name="Harrison M.C."/>
            <person name="Jongepier E."/>
            <person name="Robertson H.M."/>
            <person name="Arning N."/>
            <person name="Bitard-Feildel T."/>
            <person name="Chao H."/>
            <person name="Childers C.P."/>
            <person name="Dinh H."/>
            <person name="Doddapaneni H."/>
            <person name="Dugan S."/>
            <person name="Gowin J."/>
            <person name="Greiner C."/>
            <person name="Han Y."/>
            <person name="Hu H."/>
            <person name="Hughes D.S.T."/>
            <person name="Huylmans A.-K."/>
            <person name="Kemena C."/>
            <person name="Kremer L.P.M."/>
            <person name="Lee S.L."/>
            <person name="Lopez-Ezquerra A."/>
            <person name="Mallet L."/>
            <person name="Monroy-Kuhn J.M."/>
            <person name="Moser A."/>
            <person name="Murali S.C."/>
            <person name="Muzny D.M."/>
            <person name="Otani S."/>
            <person name="Piulachs M.-D."/>
            <person name="Poelchau M."/>
            <person name="Qu J."/>
            <person name="Schaub F."/>
            <person name="Wada-Katsumata A."/>
            <person name="Worley K.C."/>
            <person name="Xie Q."/>
            <person name="Ylla G."/>
            <person name="Poulsen M."/>
            <person name="Gibbs R.A."/>
            <person name="Schal C."/>
            <person name="Richards S."/>
            <person name="Belles X."/>
            <person name="Korb J."/>
            <person name="Bornberg-Bauer E."/>
        </authorList>
    </citation>
    <scope>NUCLEOTIDE SEQUENCE [LARGE SCALE GENOMIC DNA]</scope>
    <source>
        <tissue evidence="2">Whole body</tissue>
    </source>
</reference>
<dbReference type="InterPro" id="IPR052709">
    <property type="entry name" value="Transposase-MT_Hybrid"/>
</dbReference>
<gene>
    <name evidence="2" type="ORF">B7P43_G11865</name>
</gene>
<keyword evidence="3" id="KW-1185">Reference proteome</keyword>
<dbReference type="PANTHER" id="PTHR46060">
    <property type="entry name" value="MARINER MOS1 TRANSPOSASE-LIKE PROTEIN"/>
    <property type="match status" value="1"/>
</dbReference>
<evidence type="ECO:0000313" key="2">
    <source>
        <dbReference type="EMBL" id="PNF29175.1"/>
    </source>
</evidence>
<dbReference type="InParanoid" id="A0A2J7QKR4"/>
<dbReference type="AlphaFoldDB" id="A0A2J7QKR4"/>
<protein>
    <recommendedName>
        <fullName evidence="1">Mos1 transposase HTH domain-containing protein</fullName>
    </recommendedName>
</protein>
<dbReference type="EMBL" id="NEVH01013258">
    <property type="protein sequence ID" value="PNF29175.1"/>
    <property type="molecule type" value="Genomic_DNA"/>
</dbReference>
<dbReference type="Proteomes" id="UP000235965">
    <property type="component" value="Unassembled WGS sequence"/>
</dbReference>
<sequence>MATLVEKVVARAVIWFLHLQGKSTREIHDQMTAVYQEGVPSYDTVVRWKRHFHCGQTNLEVEPGSGRSFAEEPGIVAQVESRPGREAYHSPPTNAEVKKTGDETWVHHYEPEYGAETPGIANEEEIQDSIFRGEGDANRFGGSKGPILEDYLEKWCTVNSARYSDLLANNLKPAIRTKRRGLLSKDVLLHDNARPHMAGQTVPEQPAYSPDLAPFRLSSLWTAQSCFTDKEVREAVHKWLQGQPKPFFLEVRKLGDRWTEYRKGRRLCRKMTYLFNPYFSVYKLEKQECG</sequence>
<proteinExistence type="predicted"/>
<dbReference type="Gene3D" id="1.10.10.1450">
    <property type="match status" value="1"/>
</dbReference>
<dbReference type="Pfam" id="PF17906">
    <property type="entry name" value="HTH_48"/>
    <property type="match status" value="1"/>
</dbReference>
<dbReference type="InterPro" id="IPR041426">
    <property type="entry name" value="Mos1_HTH"/>
</dbReference>
<dbReference type="GO" id="GO:0003676">
    <property type="term" value="F:nucleic acid binding"/>
    <property type="evidence" value="ECO:0007669"/>
    <property type="project" value="InterPro"/>
</dbReference>
<dbReference type="InterPro" id="IPR036397">
    <property type="entry name" value="RNaseH_sf"/>
</dbReference>
<evidence type="ECO:0000313" key="3">
    <source>
        <dbReference type="Proteomes" id="UP000235965"/>
    </source>
</evidence>
<dbReference type="PANTHER" id="PTHR46060:SF1">
    <property type="entry name" value="MARINER MOS1 TRANSPOSASE-LIKE PROTEIN"/>
    <property type="match status" value="1"/>
</dbReference>
<comment type="caution">
    <text evidence="2">The sequence shown here is derived from an EMBL/GenBank/DDBJ whole genome shotgun (WGS) entry which is preliminary data.</text>
</comment>
<organism evidence="2 3">
    <name type="scientific">Cryptotermes secundus</name>
    <dbReference type="NCBI Taxonomy" id="105785"/>
    <lineage>
        <taxon>Eukaryota</taxon>
        <taxon>Metazoa</taxon>
        <taxon>Ecdysozoa</taxon>
        <taxon>Arthropoda</taxon>
        <taxon>Hexapoda</taxon>
        <taxon>Insecta</taxon>
        <taxon>Pterygota</taxon>
        <taxon>Neoptera</taxon>
        <taxon>Polyneoptera</taxon>
        <taxon>Dictyoptera</taxon>
        <taxon>Blattodea</taxon>
        <taxon>Blattoidea</taxon>
        <taxon>Termitoidae</taxon>
        <taxon>Kalotermitidae</taxon>
        <taxon>Cryptotermitinae</taxon>
        <taxon>Cryptotermes</taxon>
    </lineage>
</organism>
<feature type="domain" description="Mos1 transposase HTH" evidence="1">
    <location>
        <begin position="8"/>
        <end position="55"/>
    </location>
</feature>
<evidence type="ECO:0000259" key="1">
    <source>
        <dbReference type="Pfam" id="PF17906"/>
    </source>
</evidence>
<accession>A0A2J7QKR4</accession>